<reference evidence="2" key="1">
    <citation type="submission" date="2018-05" db="EMBL/GenBank/DDBJ databases">
        <authorList>
            <person name="Lanie J.A."/>
            <person name="Ng W.-L."/>
            <person name="Kazmierczak K.M."/>
            <person name="Andrzejewski T.M."/>
            <person name="Davidsen T.M."/>
            <person name="Wayne K.J."/>
            <person name="Tettelin H."/>
            <person name="Glass J.I."/>
            <person name="Rusch D."/>
            <person name="Podicherti R."/>
            <person name="Tsui H.-C.T."/>
            <person name="Winkler M.E."/>
        </authorList>
    </citation>
    <scope>NUCLEOTIDE SEQUENCE</scope>
</reference>
<sequence length="311" mass="35144">MKMSDQIEKLLPELGITYTREKFRLERLLVNDHLARPDSFQNSRNIISNQGMKTEWNLLLKNLRYVQDWLVKQLESSPKGYWSTQDGKVSLIIDGPIPINQLTFKPSTNSTTPNIIVWDKDGDERLSDEDLSVPFHIKGNRIIIDATWIANRVTKNSHPHTNPFPHGSLISVPTQFNLLIDPPISLISVKAHNALTGKSALLPKEKKQGNSPRHSNRPVFKSPSQAIEVWSSEVEIKKVRVIEHPIRIMPGVKIYMHPSASLIFRNRVFIEGTKLAPVSILPLKSDQTWGTVALHGAQTEGSIINNLNIKD</sequence>
<evidence type="ECO:0000313" key="2">
    <source>
        <dbReference type="EMBL" id="SVD08845.1"/>
    </source>
</evidence>
<gene>
    <name evidence="2" type="ORF">METZ01_LOCUS361699</name>
</gene>
<name>A0A382SH83_9ZZZZ</name>
<protein>
    <submittedName>
        <fullName evidence="2">Uncharacterized protein</fullName>
    </submittedName>
</protein>
<feature type="region of interest" description="Disordered" evidence="1">
    <location>
        <begin position="199"/>
        <end position="219"/>
    </location>
</feature>
<dbReference type="AlphaFoldDB" id="A0A382SH83"/>
<feature type="non-terminal residue" evidence="2">
    <location>
        <position position="311"/>
    </location>
</feature>
<proteinExistence type="predicted"/>
<accession>A0A382SH83</accession>
<organism evidence="2">
    <name type="scientific">marine metagenome</name>
    <dbReference type="NCBI Taxonomy" id="408172"/>
    <lineage>
        <taxon>unclassified sequences</taxon>
        <taxon>metagenomes</taxon>
        <taxon>ecological metagenomes</taxon>
    </lineage>
</organism>
<evidence type="ECO:0000256" key="1">
    <source>
        <dbReference type="SAM" id="MobiDB-lite"/>
    </source>
</evidence>
<dbReference type="EMBL" id="UINC01128842">
    <property type="protein sequence ID" value="SVD08845.1"/>
    <property type="molecule type" value="Genomic_DNA"/>
</dbReference>